<keyword evidence="3" id="KW-0808">Transferase</keyword>
<dbReference type="PANTHER" id="PTHR11129:SF3">
    <property type="entry name" value="PROTEIN PRENYLTRANSFERASE ALPHA SUBUNIT REPEAT-CONTAINING PROTEIN 1"/>
    <property type="match status" value="1"/>
</dbReference>
<evidence type="ECO:0000256" key="1">
    <source>
        <dbReference type="ARBA" id="ARBA00006734"/>
    </source>
</evidence>
<evidence type="ECO:0000256" key="4">
    <source>
        <dbReference type="ARBA" id="ARBA00022737"/>
    </source>
</evidence>
<dbReference type="AlphaFoldDB" id="A0A6A6E391"/>
<name>A0A6A6E391_9PEZI</name>
<dbReference type="GO" id="GO:0008318">
    <property type="term" value="F:protein prenyltransferase activity"/>
    <property type="evidence" value="ECO:0007669"/>
    <property type="project" value="InterPro"/>
</dbReference>
<comment type="similarity">
    <text evidence="1">Belongs to the protein prenyltransferase subunit alpha family.</text>
</comment>
<dbReference type="SUPFAM" id="SSF48439">
    <property type="entry name" value="Protein prenylyltransferase"/>
    <property type="match status" value="1"/>
</dbReference>
<evidence type="ECO:0008006" key="8">
    <source>
        <dbReference type="Google" id="ProtNLM"/>
    </source>
</evidence>
<gene>
    <name evidence="6" type="ORF">K469DRAFT_575614</name>
</gene>
<evidence type="ECO:0000256" key="2">
    <source>
        <dbReference type="ARBA" id="ARBA00022602"/>
    </source>
</evidence>
<keyword evidence="7" id="KW-1185">Reference proteome</keyword>
<evidence type="ECO:0000313" key="6">
    <source>
        <dbReference type="EMBL" id="KAF2185643.1"/>
    </source>
</evidence>
<dbReference type="OrthoDB" id="5358702at2759"/>
<dbReference type="InterPro" id="IPR002088">
    <property type="entry name" value="Prenyl_trans_a"/>
</dbReference>
<sequence length="376" mass="43436">MANPDDAASFKLQDCAFNALDEYFKAHEDEVVEIEILPPGIHQASDILMQEGLNVGIPRQILILGYVKAKRIFLETFNTVHHSELALEASKIMLLMDPEHLTAANFRKRWLLRLKKETQEKAQKELAKAITREIIFLNSILTSPLHRQSKSPTLWHHRAWLLDFSFPVRLTDSSQDQFLPFVRAELDAVFKAGEQHSKNYYAWQYARRLVTTVDHLFQTEPHKPWKDSYHAFLVTCALLVKAWCLKHTSDISGWSFLLFLLPRLKSIARRRRIVKQVLGFAIDLRSEQESLWVFLRTALGDTVLEDEREKLVQQLRDYQNEKVPVVSDNDVGSTAESHVTQAVKWVDMYMKPLPELRSPQPPNAEHTRSSSNISTT</sequence>
<reference evidence="6" key="1">
    <citation type="journal article" date="2020" name="Stud. Mycol.">
        <title>101 Dothideomycetes genomes: a test case for predicting lifestyles and emergence of pathogens.</title>
        <authorList>
            <person name="Haridas S."/>
            <person name="Albert R."/>
            <person name="Binder M."/>
            <person name="Bloem J."/>
            <person name="Labutti K."/>
            <person name="Salamov A."/>
            <person name="Andreopoulos B."/>
            <person name="Baker S."/>
            <person name="Barry K."/>
            <person name="Bills G."/>
            <person name="Bluhm B."/>
            <person name="Cannon C."/>
            <person name="Castanera R."/>
            <person name="Culley D."/>
            <person name="Daum C."/>
            <person name="Ezra D."/>
            <person name="Gonzalez J."/>
            <person name="Henrissat B."/>
            <person name="Kuo A."/>
            <person name="Liang C."/>
            <person name="Lipzen A."/>
            <person name="Lutzoni F."/>
            <person name="Magnuson J."/>
            <person name="Mondo S."/>
            <person name="Nolan M."/>
            <person name="Ohm R."/>
            <person name="Pangilinan J."/>
            <person name="Park H.-J."/>
            <person name="Ramirez L."/>
            <person name="Alfaro M."/>
            <person name="Sun H."/>
            <person name="Tritt A."/>
            <person name="Yoshinaga Y."/>
            <person name="Zwiers L.-H."/>
            <person name="Turgeon B."/>
            <person name="Goodwin S."/>
            <person name="Spatafora J."/>
            <person name="Crous P."/>
            <person name="Grigoriev I."/>
        </authorList>
    </citation>
    <scope>NUCLEOTIDE SEQUENCE</scope>
    <source>
        <strain evidence="6">CBS 207.26</strain>
    </source>
</reference>
<dbReference type="PANTHER" id="PTHR11129">
    <property type="entry name" value="PROTEIN FARNESYLTRANSFERASE ALPHA SUBUNIT/RAB GERANYLGERANYL TRANSFERASE ALPHA SUBUNIT"/>
    <property type="match status" value="1"/>
</dbReference>
<dbReference type="Proteomes" id="UP000800200">
    <property type="component" value="Unassembled WGS sequence"/>
</dbReference>
<dbReference type="EMBL" id="ML994633">
    <property type="protein sequence ID" value="KAF2185643.1"/>
    <property type="molecule type" value="Genomic_DNA"/>
</dbReference>
<proteinExistence type="inferred from homology"/>
<evidence type="ECO:0000256" key="3">
    <source>
        <dbReference type="ARBA" id="ARBA00022679"/>
    </source>
</evidence>
<keyword evidence="2" id="KW-0637">Prenyltransferase</keyword>
<evidence type="ECO:0000313" key="7">
    <source>
        <dbReference type="Proteomes" id="UP000800200"/>
    </source>
</evidence>
<organism evidence="6 7">
    <name type="scientific">Zopfia rhizophila CBS 207.26</name>
    <dbReference type="NCBI Taxonomy" id="1314779"/>
    <lineage>
        <taxon>Eukaryota</taxon>
        <taxon>Fungi</taxon>
        <taxon>Dikarya</taxon>
        <taxon>Ascomycota</taxon>
        <taxon>Pezizomycotina</taxon>
        <taxon>Dothideomycetes</taxon>
        <taxon>Dothideomycetes incertae sedis</taxon>
        <taxon>Zopfiaceae</taxon>
        <taxon>Zopfia</taxon>
    </lineage>
</organism>
<protein>
    <recommendedName>
        <fullName evidence="8">Protein prenylyltransferase</fullName>
    </recommendedName>
</protein>
<dbReference type="Gene3D" id="1.25.40.120">
    <property type="entry name" value="Protein prenylyltransferase"/>
    <property type="match status" value="1"/>
</dbReference>
<keyword evidence="4" id="KW-0677">Repeat</keyword>
<dbReference type="Pfam" id="PF01239">
    <property type="entry name" value="PPTA"/>
    <property type="match status" value="1"/>
</dbReference>
<accession>A0A6A6E391</accession>
<evidence type="ECO:0000256" key="5">
    <source>
        <dbReference type="SAM" id="MobiDB-lite"/>
    </source>
</evidence>
<dbReference type="GO" id="GO:0005737">
    <property type="term" value="C:cytoplasm"/>
    <property type="evidence" value="ECO:0007669"/>
    <property type="project" value="TreeGrafter"/>
</dbReference>
<feature type="region of interest" description="Disordered" evidence="5">
    <location>
        <begin position="354"/>
        <end position="376"/>
    </location>
</feature>